<evidence type="ECO:0000259" key="7">
    <source>
        <dbReference type="Pfam" id="PF07522"/>
    </source>
</evidence>
<name>A0AAJ8LNI7_9TREE</name>
<feature type="region of interest" description="Disordered" evidence="6">
    <location>
        <begin position="93"/>
        <end position="323"/>
    </location>
</feature>
<feature type="compositionally biased region" description="Basic and acidic residues" evidence="6">
    <location>
        <begin position="261"/>
        <end position="272"/>
    </location>
</feature>
<evidence type="ECO:0000313" key="10">
    <source>
        <dbReference type="Proteomes" id="UP000322225"/>
    </source>
</evidence>
<evidence type="ECO:0008006" key="11">
    <source>
        <dbReference type="Google" id="ProtNLM"/>
    </source>
</evidence>
<dbReference type="Gene3D" id="3.60.15.10">
    <property type="entry name" value="Ribonuclease Z/Hydroxyacylglutathione hydrolase-like"/>
    <property type="match status" value="1"/>
</dbReference>
<evidence type="ECO:0000256" key="6">
    <source>
        <dbReference type="SAM" id="MobiDB-lite"/>
    </source>
</evidence>
<dbReference type="SUPFAM" id="SSF56281">
    <property type="entry name" value="Metallo-hydrolase/oxidoreductase"/>
    <property type="match status" value="1"/>
</dbReference>
<evidence type="ECO:0000256" key="3">
    <source>
        <dbReference type="ARBA" id="ARBA00022763"/>
    </source>
</evidence>
<feature type="compositionally biased region" description="Acidic residues" evidence="6">
    <location>
        <begin position="277"/>
        <end position="299"/>
    </location>
</feature>
<dbReference type="Gene3D" id="3.40.50.12650">
    <property type="match status" value="1"/>
</dbReference>
<dbReference type="PANTHER" id="PTHR23240">
    <property type="entry name" value="DNA CROSS-LINK REPAIR PROTEIN PSO2/SNM1-RELATED"/>
    <property type="match status" value="1"/>
</dbReference>
<feature type="domain" description="DNA repair metallo-beta-lactamase" evidence="7">
    <location>
        <begin position="736"/>
        <end position="863"/>
    </location>
</feature>
<feature type="compositionally biased region" description="Acidic residues" evidence="6">
    <location>
        <begin position="192"/>
        <end position="206"/>
    </location>
</feature>
<reference evidence="9" key="1">
    <citation type="submission" date="2017-08" db="EMBL/GenBank/DDBJ databases">
        <authorList>
            <person name="Cuomo C."/>
            <person name="Billmyre B."/>
            <person name="Heitman J."/>
        </authorList>
    </citation>
    <scope>NUCLEOTIDE SEQUENCE</scope>
    <source>
        <strain evidence="9">CBS 12478</strain>
    </source>
</reference>
<comment type="similarity">
    <text evidence="2">Belongs to the DNA repair metallo-beta-lactamase (DRMBL) family.</text>
</comment>
<feature type="compositionally biased region" description="Pro residues" evidence="6">
    <location>
        <begin position="162"/>
        <end position="179"/>
    </location>
</feature>
<proteinExistence type="inferred from homology"/>
<dbReference type="Pfam" id="PF12706">
    <property type="entry name" value="Lactamase_B_2"/>
    <property type="match status" value="1"/>
</dbReference>
<gene>
    <name evidence="9" type="ORF">CI109_104830</name>
</gene>
<feature type="compositionally biased region" description="Basic residues" evidence="6">
    <location>
        <begin position="1"/>
        <end position="12"/>
    </location>
</feature>
<evidence type="ECO:0000256" key="1">
    <source>
        <dbReference type="ARBA" id="ARBA00004123"/>
    </source>
</evidence>
<dbReference type="Proteomes" id="UP000322225">
    <property type="component" value="Chromosome 8"/>
</dbReference>
<keyword evidence="3" id="KW-0227">DNA damage</keyword>
<evidence type="ECO:0000256" key="5">
    <source>
        <dbReference type="ARBA" id="ARBA00023242"/>
    </source>
</evidence>
<feature type="compositionally biased region" description="Basic and acidic residues" evidence="6">
    <location>
        <begin position="236"/>
        <end position="245"/>
    </location>
</feature>
<feature type="region of interest" description="Disordered" evidence="6">
    <location>
        <begin position="354"/>
        <end position="391"/>
    </location>
</feature>
<dbReference type="RefSeq" id="XP_031858424.2">
    <property type="nucleotide sequence ID" value="XM_032007310.2"/>
</dbReference>
<dbReference type="AlphaFoldDB" id="A0AAJ8LNI7"/>
<keyword evidence="4" id="KW-0234">DNA repair</keyword>
<keyword evidence="5" id="KW-0539">Nucleus</keyword>
<feature type="compositionally biased region" description="Acidic residues" evidence="6">
    <location>
        <begin position="221"/>
        <end position="235"/>
    </location>
</feature>
<dbReference type="Pfam" id="PF07522">
    <property type="entry name" value="DRMBL"/>
    <property type="match status" value="1"/>
</dbReference>
<feature type="compositionally biased region" description="Polar residues" evidence="6">
    <location>
        <begin position="143"/>
        <end position="158"/>
    </location>
</feature>
<feature type="compositionally biased region" description="Basic and acidic residues" evidence="6">
    <location>
        <begin position="125"/>
        <end position="135"/>
    </location>
</feature>
<feature type="compositionally biased region" description="Pro residues" evidence="6">
    <location>
        <begin position="377"/>
        <end position="386"/>
    </location>
</feature>
<feature type="compositionally biased region" description="Polar residues" evidence="6">
    <location>
        <begin position="18"/>
        <end position="46"/>
    </location>
</feature>
<feature type="domain" description="Metallo-beta-lactamase" evidence="8">
    <location>
        <begin position="447"/>
        <end position="595"/>
    </location>
</feature>
<accession>A0AAJ8LNI7</accession>
<protein>
    <recommendedName>
        <fullName evidence="11">DNA repair metallo-beta-lactamase domain-containing protein</fullName>
    </recommendedName>
</protein>
<dbReference type="PANTHER" id="PTHR23240:SF6">
    <property type="entry name" value="DNA CROSS-LINK REPAIR 1A PROTEIN"/>
    <property type="match status" value="1"/>
</dbReference>
<keyword evidence="10" id="KW-1185">Reference proteome</keyword>
<dbReference type="GeneID" id="43591478"/>
<dbReference type="EMBL" id="CP144058">
    <property type="protein sequence ID" value="WWD20354.1"/>
    <property type="molecule type" value="Genomic_DNA"/>
</dbReference>
<dbReference type="GO" id="GO:0035312">
    <property type="term" value="F:5'-3' DNA exonuclease activity"/>
    <property type="evidence" value="ECO:0007669"/>
    <property type="project" value="TreeGrafter"/>
</dbReference>
<evidence type="ECO:0000259" key="8">
    <source>
        <dbReference type="Pfam" id="PF12706"/>
    </source>
</evidence>
<reference evidence="9" key="2">
    <citation type="submission" date="2024-01" db="EMBL/GenBank/DDBJ databases">
        <title>Comparative genomics of Cryptococcus and Kwoniella reveals pathogenesis evolution and contrasting modes of karyotype evolution via chromosome fusion or intercentromeric recombination.</title>
        <authorList>
            <person name="Coelho M.A."/>
            <person name="David-Palma M."/>
            <person name="Shea T."/>
            <person name="Bowers K."/>
            <person name="McGinley-Smith S."/>
            <person name="Mohammad A.W."/>
            <person name="Gnirke A."/>
            <person name="Yurkov A.M."/>
            <person name="Nowrousian M."/>
            <person name="Sun S."/>
            <person name="Cuomo C.A."/>
            <person name="Heitman J."/>
        </authorList>
    </citation>
    <scope>NUCLEOTIDE SEQUENCE</scope>
    <source>
        <strain evidence="9">CBS 12478</strain>
    </source>
</reference>
<dbReference type="GO" id="GO:0006303">
    <property type="term" value="P:double-strand break repair via nonhomologous end joining"/>
    <property type="evidence" value="ECO:0007669"/>
    <property type="project" value="TreeGrafter"/>
</dbReference>
<evidence type="ECO:0000256" key="4">
    <source>
        <dbReference type="ARBA" id="ARBA00023204"/>
    </source>
</evidence>
<dbReference type="GO" id="GO:0003684">
    <property type="term" value="F:damaged DNA binding"/>
    <property type="evidence" value="ECO:0007669"/>
    <property type="project" value="TreeGrafter"/>
</dbReference>
<dbReference type="InterPro" id="IPR011084">
    <property type="entry name" value="DRMBL"/>
</dbReference>
<dbReference type="FunFam" id="3.40.50.12650:FF:000007">
    <property type="entry name" value="DNA cross-link repair 1A protein, variant"/>
    <property type="match status" value="1"/>
</dbReference>
<organism evidence="9 10">
    <name type="scientific">Kwoniella shandongensis</name>
    <dbReference type="NCBI Taxonomy" id="1734106"/>
    <lineage>
        <taxon>Eukaryota</taxon>
        <taxon>Fungi</taxon>
        <taxon>Dikarya</taxon>
        <taxon>Basidiomycota</taxon>
        <taxon>Agaricomycotina</taxon>
        <taxon>Tremellomycetes</taxon>
        <taxon>Tremellales</taxon>
        <taxon>Cryptococcaceae</taxon>
        <taxon>Kwoniella</taxon>
    </lineage>
</organism>
<feature type="compositionally biased region" description="Polar residues" evidence="6">
    <location>
        <begin position="354"/>
        <end position="373"/>
    </location>
</feature>
<dbReference type="KEGG" id="ksn:43591478"/>
<dbReference type="InterPro" id="IPR036866">
    <property type="entry name" value="RibonucZ/Hydroxyglut_hydro"/>
</dbReference>
<evidence type="ECO:0000313" key="9">
    <source>
        <dbReference type="EMBL" id="WWD20354.1"/>
    </source>
</evidence>
<dbReference type="GO" id="GO:0005634">
    <property type="term" value="C:nucleus"/>
    <property type="evidence" value="ECO:0007669"/>
    <property type="project" value="UniProtKB-SubCell"/>
</dbReference>
<sequence>MARGSKATKKGKPPADSPKSNSTLLNFFSKAPTTPKSAVRRTSSASHVKIEQDGGYTSFEGKGKDKGKGKAVVGNGNGAVGVAGVCGSVDDPVVISDEEDDILPIDTPSPKSKRRRVDSPLPQTTDEHLGQDVKMEAGPSRIPDTNRSPRASPTTTSLPDTVVPPPFPGYPAFKPPPTWPEVINTGQAHFEGDDDDDGDEIPPSDEDGYRTQDPGEGTRMEDDDSGLDLDMDTGTEDNKRQGRDAELEEEEPNEDAVPAHVGHEKFEEHDAGGDFGMDWEEPEDEGMGMEEEGDDEASEIGDVPLRGNGRGRGGGKRKAGIDKGGKITQCPVCGMSMKGKMNTVVQHHINTCLDTSTPNFKSKTNRPISSYNHFSPAPSPSPPPETPTKGPNAFSVLMSGHKEKEQWKDAEADLKRDGKRFIGRRKAPFYKVLTGMPVAVDAFRYGAVPKVTAYLLTHAHSDHYTNLSKSWRHGPIYCSETTANLIIHMLEVDPKWVHGLPDNVPFEMPNTGGVTVTPIEANHCPGSSIFLFEGPQTVNAGDSGFASPYVGSKRIFRYLHCGDFRACPKMVLHPAIARAPIHTCYLDTTYLNPKYCFPPQPQVIEACASLARKTVVGLSETAPKLEDVKPQMYMKVEEGAELKTDPAEEEERSKAMMEGWLVKKEEEGDMDGEVKEELKDVGDMAPMKKKGRTLVVMGTYSIGKERIVKAVAKALGTTIYCDPRKKGILLCQTDAELHSLMSDDPVTSQVHLLPLGNIQLDRLQPYLARLHPHFDRVLAFRPTGWAYSPPAGTDMLPDVNMVIRRDQARWFSERDMKPMRGSCRGFMMYGVPYSEHSSFFELTCFALSVPGADLKMIATVNVGNEKSRAKMKKWFEKWSAEKAKRKDKGLPSIVDYRDETYVSG</sequence>
<dbReference type="InterPro" id="IPR001279">
    <property type="entry name" value="Metallo-B-lactamas"/>
</dbReference>
<comment type="subcellular location">
    <subcellularLocation>
        <location evidence="1">Nucleus</location>
    </subcellularLocation>
</comment>
<evidence type="ECO:0000256" key="2">
    <source>
        <dbReference type="ARBA" id="ARBA00010304"/>
    </source>
</evidence>
<feature type="region of interest" description="Disordered" evidence="6">
    <location>
        <begin position="1"/>
        <end position="78"/>
    </location>
</feature>
<dbReference type="CDD" id="cd16273">
    <property type="entry name" value="SNM1A-1C-like_MBL-fold"/>
    <property type="match status" value="1"/>
</dbReference>
<dbReference type="GO" id="GO:0036297">
    <property type="term" value="P:interstrand cross-link repair"/>
    <property type="evidence" value="ECO:0007669"/>
    <property type="project" value="TreeGrafter"/>
</dbReference>